<protein>
    <submittedName>
        <fullName evidence="1">3-methyl-2-oxobutanoate hydroxymethyltransferase</fullName>
    </submittedName>
</protein>
<sequence>MTSPLQPILESSCARATSAAEMRYRINRPIAERKGVRVIALDDGARAIIEWLSPQPRGHTRFLSVAELEADAGERGSVSLRDTDGTVSSLTDELAEADVVVIVATTDADAAATSIIGAASTLRAIMTAAVVVGEGAAASQTVAVLRPHARSLVVSVHEEDVSDLLTALRA</sequence>
<evidence type="ECO:0000313" key="1">
    <source>
        <dbReference type="EMBL" id="QYL16722.1"/>
    </source>
</evidence>
<proteinExistence type="predicted"/>
<organism evidence="1 2">
    <name type="scientific">Mycolicibacterium pallens</name>
    <dbReference type="NCBI Taxonomy" id="370524"/>
    <lineage>
        <taxon>Bacteria</taxon>
        <taxon>Bacillati</taxon>
        <taxon>Actinomycetota</taxon>
        <taxon>Actinomycetes</taxon>
        <taxon>Mycobacteriales</taxon>
        <taxon>Mycobacteriaceae</taxon>
        <taxon>Mycolicibacterium</taxon>
    </lineage>
</organism>
<dbReference type="RefSeq" id="WP_096312503.1">
    <property type="nucleotide sequence ID" value="NZ_BAAAVX010000009.1"/>
</dbReference>
<reference evidence="1 2" key="1">
    <citation type="submission" date="2021-07" db="EMBL/GenBank/DDBJ databases">
        <title>Whole genome sequencing of non-tuberculosis mycobacteria type-strains.</title>
        <authorList>
            <person name="Igarashi Y."/>
            <person name="Osugi A."/>
            <person name="Mitarai S."/>
        </authorList>
    </citation>
    <scope>NUCLEOTIDE SEQUENCE [LARGE SCALE GENOMIC DNA]</scope>
    <source>
        <strain evidence="1 2">JCM 16370</strain>
    </source>
</reference>
<name>A0ABX8VGP8_9MYCO</name>
<gene>
    <name evidence="1" type="ORF">K0O64_27750</name>
</gene>
<dbReference type="EMBL" id="CP080333">
    <property type="protein sequence ID" value="QYL16722.1"/>
    <property type="molecule type" value="Genomic_DNA"/>
</dbReference>
<dbReference type="Proteomes" id="UP000825367">
    <property type="component" value="Chromosome"/>
</dbReference>
<evidence type="ECO:0000313" key="2">
    <source>
        <dbReference type="Proteomes" id="UP000825367"/>
    </source>
</evidence>
<keyword evidence="2" id="KW-1185">Reference proteome</keyword>
<accession>A0ABX8VGP8</accession>